<evidence type="ECO:0000256" key="2">
    <source>
        <dbReference type="ARBA" id="ARBA00022679"/>
    </source>
</evidence>
<feature type="domain" description="Glycosyl transferase family 1" evidence="3">
    <location>
        <begin position="207"/>
        <end position="361"/>
    </location>
</feature>
<dbReference type="SUPFAM" id="SSF53756">
    <property type="entry name" value="UDP-Glycosyltransferase/glycogen phosphorylase"/>
    <property type="match status" value="1"/>
</dbReference>
<protein>
    <submittedName>
        <fullName evidence="5">Glycosyltransferase</fullName>
        <ecNumber evidence="5">2.4.-.-</ecNumber>
    </submittedName>
</protein>
<dbReference type="InterPro" id="IPR028098">
    <property type="entry name" value="Glyco_trans_4-like_N"/>
</dbReference>
<dbReference type="Pfam" id="PF00534">
    <property type="entry name" value="Glycos_transf_1"/>
    <property type="match status" value="1"/>
</dbReference>
<proteinExistence type="predicted"/>
<keyword evidence="2 5" id="KW-0808">Transferase</keyword>
<comment type="caution">
    <text evidence="5">The sequence shown here is derived from an EMBL/GenBank/DDBJ whole genome shotgun (WGS) entry which is preliminary data.</text>
</comment>
<organism evidence="5 6">
    <name type="scientific">Sphaerisporangium aureirubrum</name>
    <dbReference type="NCBI Taxonomy" id="1544736"/>
    <lineage>
        <taxon>Bacteria</taxon>
        <taxon>Bacillati</taxon>
        <taxon>Actinomycetota</taxon>
        <taxon>Actinomycetes</taxon>
        <taxon>Streptosporangiales</taxon>
        <taxon>Streptosporangiaceae</taxon>
        <taxon>Sphaerisporangium</taxon>
    </lineage>
</organism>
<gene>
    <name evidence="5" type="ORF">ACFP1K_34495</name>
</gene>
<dbReference type="Pfam" id="PF13439">
    <property type="entry name" value="Glyco_transf_4"/>
    <property type="match status" value="1"/>
</dbReference>
<evidence type="ECO:0000256" key="1">
    <source>
        <dbReference type="ARBA" id="ARBA00022676"/>
    </source>
</evidence>
<keyword evidence="6" id="KW-1185">Reference proteome</keyword>
<dbReference type="EC" id="2.4.-.-" evidence="5"/>
<feature type="domain" description="Glycosyltransferase subfamily 4-like N-terminal" evidence="4">
    <location>
        <begin position="33"/>
        <end position="175"/>
    </location>
</feature>
<dbReference type="Proteomes" id="UP001596137">
    <property type="component" value="Unassembled WGS sequence"/>
</dbReference>
<evidence type="ECO:0000259" key="3">
    <source>
        <dbReference type="Pfam" id="PF00534"/>
    </source>
</evidence>
<dbReference type="GO" id="GO:0016757">
    <property type="term" value="F:glycosyltransferase activity"/>
    <property type="evidence" value="ECO:0007669"/>
    <property type="project" value="UniProtKB-KW"/>
</dbReference>
<accession>A0ABW1NSI4</accession>
<dbReference type="RefSeq" id="WP_380761397.1">
    <property type="nucleotide sequence ID" value="NZ_JBHSRF010000083.1"/>
</dbReference>
<dbReference type="Gene3D" id="3.40.50.2000">
    <property type="entry name" value="Glycogen Phosphorylase B"/>
    <property type="match status" value="2"/>
</dbReference>
<name>A0ABW1NSI4_9ACTN</name>
<keyword evidence="1 5" id="KW-0328">Glycosyltransferase</keyword>
<dbReference type="EMBL" id="JBHSRF010000083">
    <property type="protein sequence ID" value="MFC6086323.1"/>
    <property type="molecule type" value="Genomic_DNA"/>
</dbReference>
<evidence type="ECO:0000259" key="4">
    <source>
        <dbReference type="Pfam" id="PF13439"/>
    </source>
</evidence>
<dbReference type="PANTHER" id="PTHR12526">
    <property type="entry name" value="GLYCOSYLTRANSFERASE"/>
    <property type="match status" value="1"/>
</dbReference>
<evidence type="ECO:0000313" key="6">
    <source>
        <dbReference type="Proteomes" id="UP001596137"/>
    </source>
</evidence>
<evidence type="ECO:0000313" key="5">
    <source>
        <dbReference type="EMBL" id="MFC6086323.1"/>
    </source>
</evidence>
<sequence length="397" mass="42293">MSPATPASAESPPSTASAPGELHVCEVVKTLNVGGVEVLLVERLSRAPRDGTRYTVVCLRASTGELIDRLRAAGVTVVDLSAGTRALGYARLVAAVRGLAPHVLNVHSPAPAIVLRPLLRLAPRRRPYLVSTVHYAYSPLPGLADRMLSSLVLLMDRLTRRLDDRTVAVSSQVARSPAVRHAPGLLTRVHGVDVAEQRRWAGRAAATRREFGVPDDAFLLVCVANFRPQKNHMMLVQAAAEVLAERPDAVFLLAGGGPLRERIAHLVRRRGLADRIRVLGPVSDARRLVAAADLLVLGSHYEGLPVVVMEALAAGVPVVSTRVGGVPELVVCGRNGVLTEPGSASALAAGMLRAMEPETHRALRSGVLTGAPAVDLRGTAEWFERLYRELAGAPRHA</sequence>
<dbReference type="InterPro" id="IPR001296">
    <property type="entry name" value="Glyco_trans_1"/>
</dbReference>
<reference evidence="6" key="1">
    <citation type="journal article" date="2019" name="Int. J. Syst. Evol. Microbiol.">
        <title>The Global Catalogue of Microorganisms (GCM) 10K type strain sequencing project: providing services to taxonomists for standard genome sequencing and annotation.</title>
        <authorList>
            <consortium name="The Broad Institute Genomics Platform"/>
            <consortium name="The Broad Institute Genome Sequencing Center for Infectious Disease"/>
            <person name="Wu L."/>
            <person name="Ma J."/>
        </authorList>
    </citation>
    <scope>NUCLEOTIDE SEQUENCE [LARGE SCALE GENOMIC DNA]</scope>
    <source>
        <strain evidence="6">JCM 30346</strain>
    </source>
</reference>